<dbReference type="Pfam" id="PF13419">
    <property type="entry name" value="HAD_2"/>
    <property type="match status" value="1"/>
</dbReference>
<dbReference type="PANTHER" id="PTHR18901:SF38">
    <property type="entry name" value="PSEUDOURIDINE-5'-PHOSPHATASE"/>
    <property type="match status" value="1"/>
</dbReference>
<evidence type="ECO:0000313" key="2">
    <source>
        <dbReference type="Proteomes" id="UP000825381"/>
    </source>
</evidence>
<dbReference type="Gene3D" id="3.40.50.1000">
    <property type="entry name" value="HAD superfamily/HAD-like"/>
    <property type="match status" value="1"/>
</dbReference>
<protein>
    <submittedName>
        <fullName evidence="1">HAD family phosphatase</fullName>
    </submittedName>
</protein>
<dbReference type="SUPFAM" id="SSF56784">
    <property type="entry name" value="HAD-like"/>
    <property type="match status" value="1"/>
</dbReference>
<reference evidence="1 2" key="1">
    <citation type="submission" date="2021-07" db="EMBL/GenBank/DDBJ databases">
        <title>Flavobacterium WSW3-B6 sp.nov, isolated from seaweed.</title>
        <authorList>
            <person name="Muhammad N."/>
            <person name="Ho H."/>
            <person name="Lee Y.-J."/>
            <person name="Nguyen T."/>
            <person name="Ho J."/>
            <person name="Kim S.-G."/>
        </authorList>
    </citation>
    <scope>NUCLEOTIDE SEQUENCE [LARGE SCALE GENOMIC DNA]</scope>
    <source>
        <strain evidence="1 2">WSW3-B6</strain>
    </source>
</reference>
<accession>A0ABX8V9S0</accession>
<dbReference type="NCBIfam" id="TIGR01549">
    <property type="entry name" value="HAD-SF-IA-v1"/>
    <property type="match status" value="1"/>
</dbReference>
<dbReference type="NCBIfam" id="TIGR01509">
    <property type="entry name" value="HAD-SF-IA-v3"/>
    <property type="match status" value="1"/>
</dbReference>
<dbReference type="InterPro" id="IPR023198">
    <property type="entry name" value="PGP-like_dom2"/>
</dbReference>
<dbReference type="InterPro" id="IPR023214">
    <property type="entry name" value="HAD_sf"/>
</dbReference>
<dbReference type="InterPro" id="IPR041492">
    <property type="entry name" value="HAD_2"/>
</dbReference>
<dbReference type="EMBL" id="CP080429">
    <property type="protein sequence ID" value="QYJ67761.1"/>
    <property type="molecule type" value="Genomic_DNA"/>
</dbReference>
<sequence>MIRCVIFDMDGVVVNTEPIGYKANKALYNDLGITVPDSVYATFVGNSDKNIVAKLKDLYDILLTHEQLLQKQYSYFYKLFDTSDEVKLLPNVKEFIQHLHANGFKLLLASSAPNRKIDKVFTRFGLHPYFDAKLSGEDFEFSKPNPAIFNAAVAKSGFTKEECVVIEDSTNGIKAAKAAGIYCIGYKSGLSIDQDTTEADITITSFKQLNSNKLQTLPITL</sequence>
<dbReference type="SFLD" id="SFLDG01135">
    <property type="entry name" value="C1.5.6:_HAD__Beta-PGM__Phospha"/>
    <property type="match status" value="1"/>
</dbReference>
<gene>
    <name evidence="1" type="ORF">K1I41_09435</name>
</gene>
<dbReference type="SFLD" id="SFLDG01129">
    <property type="entry name" value="C1.5:_HAD__Beta-PGM__Phosphata"/>
    <property type="match status" value="1"/>
</dbReference>
<proteinExistence type="predicted"/>
<dbReference type="RefSeq" id="WP_220640106.1">
    <property type="nucleotide sequence ID" value="NZ_CP080429.1"/>
</dbReference>
<dbReference type="InterPro" id="IPR006439">
    <property type="entry name" value="HAD-SF_hydro_IA"/>
</dbReference>
<name>A0ABX8V9S0_9FLAO</name>
<dbReference type="InterPro" id="IPR036412">
    <property type="entry name" value="HAD-like_sf"/>
</dbReference>
<keyword evidence="2" id="KW-1185">Reference proteome</keyword>
<dbReference type="SFLD" id="SFLDS00003">
    <property type="entry name" value="Haloacid_Dehalogenase"/>
    <property type="match status" value="1"/>
</dbReference>
<dbReference type="Proteomes" id="UP000825381">
    <property type="component" value="Chromosome"/>
</dbReference>
<evidence type="ECO:0000313" key="1">
    <source>
        <dbReference type="EMBL" id="QYJ67761.1"/>
    </source>
</evidence>
<organism evidence="1 2">
    <name type="scientific">Flavobacterium litorale</name>
    <dbReference type="NCBI Taxonomy" id="2856519"/>
    <lineage>
        <taxon>Bacteria</taxon>
        <taxon>Pseudomonadati</taxon>
        <taxon>Bacteroidota</taxon>
        <taxon>Flavobacteriia</taxon>
        <taxon>Flavobacteriales</taxon>
        <taxon>Flavobacteriaceae</taxon>
        <taxon>Flavobacterium</taxon>
    </lineage>
</organism>
<dbReference type="Gene3D" id="1.10.150.240">
    <property type="entry name" value="Putative phosphatase, domain 2"/>
    <property type="match status" value="1"/>
</dbReference>
<dbReference type="PANTHER" id="PTHR18901">
    <property type="entry name" value="2-DEOXYGLUCOSE-6-PHOSPHATE PHOSPHATASE 2"/>
    <property type="match status" value="1"/>
</dbReference>